<protein>
    <submittedName>
        <fullName evidence="1">Uncharacterized protein</fullName>
    </submittedName>
</protein>
<evidence type="ECO:0000313" key="2">
    <source>
        <dbReference type="Proteomes" id="UP000199577"/>
    </source>
</evidence>
<gene>
    <name evidence="1" type="ORF">SAMN05421747_1258</name>
</gene>
<dbReference type="AlphaFoldDB" id="A0A1I1M7S3"/>
<organism evidence="1 2">
    <name type="scientific">Parapedobacter composti</name>
    <dbReference type="NCBI Taxonomy" id="623281"/>
    <lineage>
        <taxon>Bacteria</taxon>
        <taxon>Pseudomonadati</taxon>
        <taxon>Bacteroidota</taxon>
        <taxon>Sphingobacteriia</taxon>
        <taxon>Sphingobacteriales</taxon>
        <taxon>Sphingobacteriaceae</taxon>
        <taxon>Parapedobacter</taxon>
    </lineage>
</organism>
<name>A0A1I1M7S3_9SPHI</name>
<accession>A0A1I1M7S3</accession>
<evidence type="ECO:0000313" key="1">
    <source>
        <dbReference type="EMBL" id="SFC77720.1"/>
    </source>
</evidence>
<dbReference type="STRING" id="623281.SAMN05421747_1258"/>
<keyword evidence="2" id="KW-1185">Reference proteome</keyword>
<dbReference type="Proteomes" id="UP000199577">
    <property type="component" value="Unassembled WGS sequence"/>
</dbReference>
<dbReference type="EMBL" id="FOLL01000025">
    <property type="protein sequence ID" value="SFC77720.1"/>
    <property type="molecule type" value="Genomic_DNA"/>
</dbReference>
<sequence length="39" mass="4612">MQQNPNPKVVILNDVTLRFSVMARSYRMALIGRKWSDEF</sequence>
<reference evidence="1 2" key="1">
    <citation type="submission" date="2016-10" db="EMBL/GenBank/DDBJ databases">
        <authorList>
            <person name="de Groot N.N."/>
        </authorList>
    </citation>
    <scope>NUCLEOTIDE SEQUENCE [LARGE SCALE GENOMIC DNA]</scope>
    <source>
        <strain evidence="1 2">DSM 22900</strain>
    </source>
</reference>
<proteinExistence type="predicted"/>